<sequence>MSDSFDDVVSRLASQSEAIGRLAQDSGGFSAVVAAFEAKDPDAFRWVLQRMEMLPYCELICEWVRIKLCVLRCLELCGPPEPNETLPTLDQFAHAVARLADNEAGLRRVVDAVSCGNREEFAEALRELKLTQVCRVICHWVCGIGYRRVCEIICGGEPAALADPVQEIRAAGKAIESLLRNEKAWAAISKAALERDCVILRNTINAVGFAGRCEIICRLICFWRCFRVCRELCVVETEPIELPANGVEEARGFALAFRKLASQPRALADLVTAVADGNREAYSRIVGQFGLRIYCLQICAWVCVVSCREFCICVCPPPNLDPWFTTVGDFGIYSDIDSGTGLTNKALPVTPSLVYGGGPNFAFFEQLQLGGFCPIYSPTVAGAQMQYRFLIATQSTTLASAINSAQTTITVAGGAAPPPTPFSISVCNAGETGETMTVTSVAASTWTVTRGQDGTTAEPANAAATIWINPTPINGSFVAPVKLGTRFVSWPVNNSGTASASNSLQFQDVYVTGVSPAPPDATPPAPGNPWFGPGIHWASADPSTGWVTVDLNAIGNGYQVLMGFDTTQTGAAPGGDPLSGSNAFDNTGQAPVGAPVPAGSQKVGVDMAILFQATRVSAAPAVDYSNSLCKIHVNNWTEVNHLWFHEFTAGAGCCQPIDNTLTVQFVTDHEMLHNNWSLAITSCSASAPGDITPSNPTPGVTFTAGDRGASGSVVENTTSWTNCSYTAHLSTRPALTTGLADRTGADNTLTFCICGHKH</sequence>
<reference evidence="1" key="1">
    <citation type="submission" date="2021-04" db="EMBL/GenBank/DDBJ databases">
        <title>Phylogenetic analysis of Acidobacteriaceae.</title>
        <authorList>
            <person name="Qiu L."/>
            <person name="Zhang Q."/>
        </authorList>
    </citation>
    <scope>NUCLEOTIDE SEQUENCE</scope>
    <source>
        <strain evidence="1">DSM 25168</strain>
    </source>
</reference>
<dbReference type="KEGG" id="orp:MOP44_05550"/>
<keyword evidence="2" id="KW-1185">Reference proteome</keyword>
<evidence type="ECO:0000313" key="1">
    <source>
        <dbReference type="EMBL" id="UWZ85403.1"/>
    </source>
</evidence>
<dbReference type="AlphaFoldDB" id="A0A9J7BRE0"/>
<dbReference type="EMBL" id="CP093313">
    <property type="protein sequence ID" value="UWZ85403.1"/>
    <property type="molecule type" value="Genomic_DNA"/>
</dbReference>
<gene>
    <name evidence="1" type="ORF">MOP44_05550</name>
</gene>
<protein>
    <submittedName>
        <fullName evidence="1">Uncharacterized protein</fullName>
    </submittedName>
</protein>
<organism evidence="1 2">
    <name type="scientific">Occallatibacter riparius</name>
    <dbReference type="NCBI Taxonomy" id="1002689"/>
    <lineage>
        <taxon>Bacteria</taxon>
        <taxon>Pseudomonadati</taxon>
        <taxon>Acidobacteriota</taxon>
        <taxon>Terriglobia</taxon>
        <taxon>Terriglobales</taxon>
        <taxon>Acidobacteriaceae</taxon>
        <taxon>Occallatibacter</taxon>
    </lineage>
</organism>
<dbReference type="Proteomes" id="UP001059380">
    <property type="component" value="Chromosome"/>
</dbReference>
<name>A0A9J7BRE0_9BACT</name>
<evidence type="ECO:0000313" key="2">
    <source>
        <dbReference type="Proteomes" id="UP001059380"/>
    </source>
</evidence>
<accession>A0A9J7BRE0</accession>
<dbReference type="RefSeq" id="WP_260794921.1">
    <property type="nucleotide sequence ID" value="NZ_CP093313.1"/>
</dbReference>
<proteinExistence type="predicted"/>